<dbReference type="EMBL" id="JADEXG010000033">
    <property type="protein sequence ID" value="MBE9078487.1"/>
    <property type="molecule type" value="Genomic_DNA"/>
</dbReference>
<dbReference type="RefSeq" id="WP_193908372.1">
    <property type="nucleotide sequence ID" value="NZ_JADEXG010000033.1"/>
</dbReference>
<dbReference type="InterPro" id="IPR014729">
    <property type="entry name" value="Rossmann-like_a/b/a_fold"/>
</dbReference>
<protein>
    <submittedName>
        <fullName evidence="2">YdcF family protein</fullName>
    </submittedName>
</protein>
<evidence type="ECO:0000259" key="1">
    <source>
        <dbReference type="Pfam" id="PF02698"/>
    </source>
</evidence>
<proteinExistence type="predicted"/>
<keyword evidence="3" id="KW-1185">Reference proteome</keyword>
<dbReference type="PROSITE" id="PS51318">
    <property type="entry name" value="TAT"/>
    <property type="match status" value="1"/>
</dbReference>
<dbReference type="Proteomes" id="UP000636505">
    <property type="component" value="Unassembled WGS sequence"/>
</dbReference>
<dbReference type="AlphaFoldDB" id="A0A8J7DC33"/>
<dbReference type="Pfam" id="PF02698">
    <property type="entry name" value="DUF218"/>
    <property type="match status" value="1"/>
</dbReference>
<name>A0A8J7DC33_9CYAN</name>
<reference evidence="2" key="1">
    <citation type="submission" date="2020-10" db="EMBL/GenBank/DDBJ databases">
        <authorList>
            <person name="Castelo-Branco R."/>
            <person name="Eusebio N."/>
            <person name="Adriana R."/>
            <person name="Vieira A."/>
            <person name="Brugerolle De Fraissinette N."/>
            <person name="Rezende De Castro R."/>
            <person name="Schneider M.P."/>
            <person name="Vasconcelos V."/>
            <person name="Leao P.N."/>
        </authorList>
    </citation>
    <scope>NUCLEOTIDE SEQUENCE</scope>
    <source>
        <strain evidence="2">LEGE 07310</strain>
    </source>
</reference>
<sequence>MNLRKRSRRRWVRRALLGLVGLVMVSAIANLFQLRAAAARPVDAYLVLGGSIRREIYMAEQAIEVPILISSGSADPCIRILFERTGAPLSQVWLEKCARSTLGNYAFGLPILQRWRARHVRLVTSASHLPRALWMAQILLGAHGIWVEPDLVTEQGVPGNQESPFKTGLDLARSLGWAIVSQIYQPDCAQVVRLSDVSLADWQAQGFVCEHQGDIES</sequence>
<evidence type="ECO:0000313" key="3">
    <source>
        <dbReference type="Proteomes" id="UP000636505"/>
    </source>
</evidence>
<evidence type="ECO:0000313" key="2">
    <source>
        <dbReference type="EMBL" id="MBE9078487.1"/>
    </source>
</evidence>
<dbReference type="InterPro" id="IPR006311">
    <property type="entry name" value="TAT_signal"/>
</dbReference>
<comment type="caution">
    <text evidence="2">The sequence shown here is derived from an EMBL/GenBank/DDBJ whole genome shotgun (WGS) entry which is preliminary data.</text>
</comment>
<dbReference type="CDD" id="cd06259">
    <property type="entry name" value="YdcF-like"/>
    <property type="match status" value="1"/>
</dbReference>
<dbReference type="InterPro" id="IPR003848">
    <property type="entry name" value="DUF218"/>
</dbReference>
<accession>A0A8J7DC33</accession>
<dbReference type="Gene3D" id="3.40.50.620">
    <property type="entry name" value="HUPs"/>
    <property type="match status" value="1"/>
</dbReference>
<feature type="domain" description="DUF218" evidence="1">
    <location>
        <begin position="43"/>
        <end position="139"/>
    </location>
</feature>
<organism evidence="2 3">
    <name type="scientific">Vasconcelosia minhoensis LEGE 07310</name>
    <dbReference type="NCBI Taxonomy" id="915328"/>
    <lineage>
        <taxon>Bacteria</taxon>
        <taxon>Bacillati</taxon>
        <taxon>Cyanobacteriota</taxon>
        <taxon>Cyanophyceae</taxon>
        <taxon>Nodosilineales</taxon>
        <taxon>Cymatolegaceae</taxon>
        <taxon>Vasconcelosia</taxon>
        <taxon>Vasconcelosia minhoensis</taxon>
    </lineage>
</organism>
<gene>
    <name evidence="2" type="ORF">IQ241_14475</name>
</gene>